<dbReference type="Proteomes" id="UP000263418">
    <property type="component" value="Chromosome 2"/>
</dbReference>
<organism evidence="1 2">
    <name type="scientific">Vibrio vulnificus</name>
    <dbReference type="NCBI Taxonomy" id="672"/>
    <lineage>
        <taxon>Bacteria</taxon>
        <taxon>Pseudomonadati</taxon>
        <taxon>Pseudomonadota</taxon>
        <taxon>Gammaproteobacteria</taxon>
        <taxon>Vibrionales</taxon>
        <taxon>Vibrionaceae</taxon>
        <taxon>Vibrio</taxon>
    </lineage>
</organism>
<dbReference type="AlphaFoldDB" id="A0AAN1PSH1"/>
<evidence type="ECO:0000313" key="2">
    <source>
        <dbReference type="Proteomes" id="UP000263418"/>
    </source>
</evidence>
<gene>
    <name evidence="1" type="ORF">FORC53_3390</name>
</gene>
<dbReference type="EMBL" id="CP019291">
    <property type="protein sequence ID" value="AXX61729.1"/>
    <property type="molecule type" value="Genomic_DNA"/>
</dbReference>
<sequence>MHQTQSLRVLFKGSFKLVRRAGVGRGYLKSVDYLKDVIVVINNNNHLLKVELKVALRQT</sequence>
<proteinExistence type="predicted"/>
<protein>
    <submittedName>
        <fullName evidence="1">Uncharacterized protein</fullName>
    </submittedName>
</protein>
<accession>A0AAN1PSH1</accession>
<name>A0AAN1PSH1_VIBVL</name>
<evidence type="ECO:0000313" key="1">
    <source>
        <dbReference type="EMBL" id="AXX61729.1"/>
    </source>
</evidence>
<reference evidence="1 2" key="1">
    <citation type="submission" date="2017-01" db="EMBL/GenBank/DDBJ databases">
        <title>Complete Genome Sequence of Vibrio vulnificus FORC_053.</title>
        <authorList>
            <consortium name="Food-borne Pathogen Omics Research Center"/>
            <person name="Chung H.Y."/>
            <person name="Na E.J."/>
            <person name="Song J.S."/>
            <person name="Kim H."/>
            <person name="Lee J.-H."/>
            <person name="Ryu S."/>
            <person name="Choi S.H."/>
        </authorList>
    </citation>
    <scope>NUCLEOTIDE SEQUENCE [LARGE SCALE GENOMIC DNA]</scope>
    <source>
        <strain evidence="1 2">FORC_053</strain>
    </source>
</reference>